<proteinExistence type="predicted"/>
<name>A0A4P7XMB9_9ALTE</name>
<feature type="transmembrane region" description="Helical" evidence="1">
    <location>
        <begin position="365"/>
        <end position="383"/>
    </location>
</feature>
<gene>
    <name evidence="2" type="ORF">soil367_15425</name>
</gene>
<dbReference type="EMBL" id="CP031093">
    <property type="protein sequence ID" value="QCF27207.1"/>
    <property type="molecule type" value="Genomic_DNA"/>
</dbReference>
<dbReference type="KEGG" id="hmi:soil367_15425"/>
<accession>A0A4P7XMB9</accession>
<reference evidence="2 3" key="1">
    <citation type="submission" date="2018-07" db="EMBL/GenBank/DDBJ databases">
        <title>Marsedoiliclastica nanhaica gen. nov. sp. nov., a novel marine hydrocarbonoclastic bacterium isolated from an in-situ enriched hydrocarbon-degrading consortium in deep-sea sediment.</title>
        <authorList>
            <person name="Dong C."/>
            <person name="Ma T."/>
            <person name="Liu R."/>
            <person name="Shao Z."/>
        </authorList>
    </citation>
    <scope>NUCLEOTIDE SEQUENCE [LARGE SCALE GENOMIC DNA]</scope>
    <source>
        <strain evidence="3">soil36-7</strain>
    </source>
</reference>
<dbReference type="OrthoDB" id="9826116at2"/>
<dbReference type="RefSeq" id="WP_136549918.1">
    <property type="nucleotide sequence ID" value="NZ_CP031093.1"/>
</dbReference>
<sequence>MMSDGDAIGTKVFLLSCGQYTTKKNFITALFSLINRSDQNAEHVRLDGDRVLYDETSGSVTLSTLNAATAIDMARHYSMFVIPGFRKEVSFGQGDNGPVQRVESNLFYDEDGCFLVVTEVDMAFAPDSDSESICKYVLARREVFANLGLVDYMEGIFRQAEAAVHEVVSAREKKFPKDGVRFSQECTLPLLVSEAEMSNGVLERFRNEESLKSISCREGIDSEYPEAFFHPGWNYTVALNLPPQVCLNLLQIMIRCQCLFFCLGYFKTYFQDEFRIASDRRHIMGHREVEEADRVRLAFHDLSARYFAFQNKLFPKYHDEAVRLLQRWHCYDDLENIEKYIDLNFQAKERLHNTNLERQNEKQNYALALIAVFQVLAIFGALSDGVSVLSFSQEVFWAGTALCIGSIAAFFILSRYTVSLFVFLGVSLAVAGYLFI</sequence>
<keyword evidence="1" id="KW-0812">Transmembrane</keyword>
<keyword evidence="1" id="KW-0472">Membrane</keyword>
<keyword evidence="3" id="KW-1185">Reference proteome</keyword>
<keyword evidence="1" id="KW-1133">Transmembrane helix</keyword>
<evidence type="ECO:0000313" key="2">
    <source>
        <dbReference type="EMBL" id="QCF27207.1"/>
    </source>
</evidence>
<organism evidence="2 3">
    <name type="scientific">Hydrocarboniclastica marina</name>
    <dbReference type="NCBI Taxonomy" id="2259620"/>
    <lineage>
        <taxon>Bacteria</taxon>
        <taxon>Pseudomonadati</taxon>
        <taxon>Pseudomonadota</taxon>
        <taxon>Gammaproteobacteria</taxon>
        <taxon>Alteromonadales</taxon>
        <taxon>Alteromonadaceae</taxon>
        <taxon>Hydrocarboniclastica</taxon>
    </lineage>
</organism>
<protein>
    <submittedName>
        <fullName evidence="2">Uncharacterized protein</fullName>
    </submittedName>
</protein>
<evidence type="ECO:0000313" key="3">
    <source>
        <dbReference type="Proteomes" id="UP000298049"/>
    </source>
</evidence>
<evidence type="ECO:0000256" key="1">
    <source>
        <dbReference type="SAM" id="Phobius"/>
    </source>
</evidence>
<dbReference type="AlphaFoldDB" id="A0A4P7XMB9"/>
<feature type="transmembrane region" description="Helical" evidence="1">
    <location>
        <begin position="395"/>
        <end position="413"/>
    </location>
</feature>
<feature type="transmembrane region" description="Helical" evidence="1">
    <location>
        <begin position="418"/>
        <end position="435"/>
    </location>
</feature>
<dbReference type="Proteomes" id="UP000298049">
    <property type="component" value="Chromosome"/>
</dbReference>